<accession>A0AAN4YUR3</accession>
<name>A0AAN4YUR3_ASPOZ</name>
<dbReference type="Proteomes" id="UP001165205">
    <property type="component" value="Unassembled WGS sequence"/>
</dbReference>
<evidence type="ECO:0000313" key="1">
    <source>
        <dbReference type="EMBL" id="GMG37884.1"/>
    </source>
</evidence>
<proteinExistence type="predicted"/>
<reference evidence="1" key="1">
    <citation type="submission" date="2023-04" db="EMBL/GenBank/DDBJ databases">
        <title>Aspergillus oryzae NBRC 4228.</title>
        <authorList>
            <person name="Ichikawa N."/>
            <person name="Sato H."/>
            <person name="Tonouchi N."/>
        </authorList>
    </citation>
    <scope>NUCLEOTIDE SEQUENCE</scope>
    <source>
        <strain evidence="1">NBRC 4228</strain>
    </source>
</reference>
<organism evidence="1 2">
    <name type="scientific">Aspergillus oryzae</name>
    <name type="common">Yellow koji mold</name>
    <dbReference type="NCBI Taxonomy" id="5062"/>
    <lineage>
        <taxon>Eukaryota</taxon>
        <taxon>Fungi</taxon>
        <taxon>Dikarya</taxon>
        <taxon>Ascomycota</taxon>
        <taxon>Pezizomycotina</taxon>
        <taxon>Eurotiomycetes</taxon>
        <taxon>Eurotiomycetidae</taxon>
        <taxon>Eurotiales</taxon>
        <taxon>Aspergillaceae</taxon>
        <taxon>Aspergillus</taxon>
        <taxon>Aspergillus subgen. Circumdati</taxon>
    </lineage>
</organism>
<sequence>MLDIVSGHFALVEHASNGSLPCSLASEFAHIARQHVRDVNGGRGLGEIMDATLTPAQRPFRGHIKTGSGVVSNAQLPVALEHNAPVRTYLVIHVTYSADHWTHLGQSTTPC</sequence>
<evidence type="ECO:0000313" key="2">
    <source>
        <dbReference type="Proteomes" id="UP001165205"/>
    </source>
</evidence>
<dbReference type="EMBL" id="BSYA01000264">
    <property type="protein sequence ID" value="GMG37884.1"/>
    <property type="molecule type" value="Genomic_DNA"/>
</dbReference>
<comment type="caution">
    <text evidence="1">The sequence shown here is derived from an EMBL/GenBank/DDBJ whole genome shotgun (WGS) entry which is preliminary data.</text>
</comment>
<protein>
    <submittedName>
        <fullName evidence="1">Unnamed protein product</fullName>
    </submittedName>
</protein>
<gene>
    <name evidence="1" type="ORF">Aory04_001266700</name>
</gene>
<dbReference type="AlphaFoldDB" id="A0AAN4YUR3"/>